<dbReference type="Pfam" id="PF17678">
    <property type="entry name" value="Glyco_hydro_92N"/>
    <property type="match status" value="1"/>
</dbReference>
<evidence type="ECO:0000256" key="1">
    <source>
        <dbReference type="ARBA" id="ARBA00001913"/>
    </source>
</evidence>
<dbReference type="InterPro" id="IPR050883">
    <property type="entry name" value="PNGase"/>
</dbReference>
<dbReference type="InterPro" id="IPR041371">
    <property type="entry name" value="GH92_N"/>
</dbReference>
<evidence type="ECO:0000259" key="6">
    <source>
        <dbReference type="Pfam" id="PF14683"/>
    </source>
</evidence>
<evidence type="ECO:0000259" key="7">
    <source>
        <dbReference type="Pfam" id="PF17678"/>
    </source>
</evidence>
<dbReference type="SUPFAM" id="SSF49785">
    <property type="entry name" value="Galactose-binding domain-like"/>
    <property type="match status" value="1"/>
</dbReference>
<gene>
    <name evidence="8" type="ORF">HMPREF1536_02040</name>
</gene>
<feature type="chain" id="PRO_5002489375" description="Alpha-1,2-mannosidase" evidence="4">
    <location>
        <begin position="20"/>
        <end position="1057"/>
    </location>
</feature>
<dbReference type="InterPro" id="IPR012939">
    <property type="entry name" value="Glyco_hydro_92"/>
</dbReference>
<dbReference type="GO" id="GO:0005829">
    <property type="term" value="C:cytosol"/>
    <property type="evidence" value="ECO:0007669"/>
    <property type="project" value="TreeGrafter"/>
</dbReference>
<organism evidence="8 9">
    <name type="scientific">Parabacteroides gordonii MS-1 = DSM 23371</name>
    <dbReference type="NCBI Taxonomy" id="1203610"/>
    <lineage>
        <taxon>Bacteria</taxon>
        <taxon>Pseudomonadati</taxon>
        <taxon>Bacteroidota</taxon>
        <taxon>Bacteroidia</taxon>
        <taxon>Bacteroidales</taxon>
        <taxon>Tannerellaceae</taxon>
        <taxon>Parabacteroides</taxon>
    </lineage>
</organism>
<dbReference type="RefSeq" id="WP_028730242.1">
    <property type="nucleotide sequence ID" value="NZ_KE386765.1"/>
</dbReference>
<dbReference type="SUPFAM" id="SSF48208">
    <property type="entry name" value="Six-hairpin glycosidases"/>
    <property type="match status" value="1"/>
</dbReference>
<dbReference type="Gene3D" id="2.70.98.10">
    <property type="match status" value="1"/>
</dbReference>
<evidence type="ECO:0000256" key="2">
    <source>
        <dbReference type="ARBA" id="ARBA00011245"/>
    </source>
</evidence>
<keyword evidence="4" id="KW-0732">Signal</keyword>
<comment type="caution">
    <text evidence="8">The sequence shown here is derived from an EMBL/GenBank/DDBJ whole genome shotgun (WGS) entry which is preliminary data.</text>
</comment>
<feature type="domain" description="Glycosyl hydrolase family 92" evidence="5">
    <location>
        <begin position="573"/>
        <end position="1050"/>
    </location>
</feature>
<dbReference type="InterPro" id="IPR008928">
    <property type="entry name" value="6-hairpin_glycosidase_sf"/>
</dbReference>
<evidence type="ECO:0000256" key="3">
    <source>
        <dbReference type="ARBA" id="ARBA00022837"/>
    </source>
</evidence>
<dbReference type="Gene3D" id="1.20.1050.60">
    <property type="entry name" value="alpha-1,2-mannosidase"/>
    <property type="match status" value="1"/>
</dbReference>
<dbReference type="Gene3D" id="3.30.2080.10">
    <property type="entry name" value="GH92 mannosidase domain"/>
    <property type="match status" value="1"/>
</dbReference>
<dbReference type="Gene3D" id="1.20.1610.10">
    <property type="entry name" value="alpha-1,2-mannosidases domains"/>
    <property type="match status" value="1"/>
</dbReference>
<dbReference type="GO" id="GO:0006516">
    <property type="term" value="P:glycoprotein catabolic process"/>
    <property type="evidence" value="ECO:0007669"/>
    <property type="project" value="TreeGrafter"/>
</dbReference>
<dbReference type="InterPro" id="IPR008979">
    <property type="entry name" value="Galactose-bd-like_sf"/>
</dbReference>
<accession>A0A0F5JHW9</accession>
<keyword evidence="9" id="KW-1185">Reference proteome</keyword>
<dbReference type="InterPro" id="IPR005887">
    <property type="entry name" value="GH92_a_mannosidase_put"/>
</dbReference>
<protein>
    <recommendedName>
        <fullName evidence="10">Alpha-1,2-mannosidase</fullName>
    </recommendedName>
</protein>
<dbReference type="InterPro" id="IPR014718">
    <property type="entry name" value="GH-type_carb-bd"/>
</dbReference>
<sequence>MKHLLLLLFLFLSSSGLSAGNKVLFEIGQQDNSAAEFALYPDNYNSFLANFGGEKSFYVGYSTADKHWPYVLPGPLDNWAGGGYWAGFHPRHFPSVFFNLDKTSAEGECYLTFFFTGAHNSNPIKIRVEINGNRFEEDLNGENSGELLTNKEDGKAKEIKIQFPASWLTTGMNKIQLGTIKGTWAIFDCIRLETPANMQLGKASSSLIRSVEAAPFEYQKENGERMQPVLVDMNQFDCSRELIFRVEGCQPVSRTIEVGESIQEILMPAAKTTGKQETLKFTIQDGKEIVYKGEITRSRQPLHSYSDDVDLLMGTGNSRWMFKPGPSLPLSMVQIAPDNQDEIWKAGYEYTIENIMGFNHFSDWTMTGFLMQPTCGELQVNPGREDFPDEGYRSRIDKASEKAEIGRYSVYMTDTKIKAEITSTRRAALQRYIFPAREDARILIDMFTPNEYPHNLVNAHITKVNDTEIEGYATYYNAFTGYTLEQSYTLYFVLQFSKPFESMGGWVNEGVKPVTGYIPGWNRNHEFDTPAEISQNIDEIEGKGDVGIFLSYKTAEGEEVLVRSGVSLVDMAGARNNLKQELADPFGWDFEKVVNNARSVWDEYLGRIDIETDDYLQKKKFYTNLYRALAAKATWSDVDGRFVDENERIRQLEKPGDCIVSGEYWNTFWNNQQLFNLITPEISSLWARSAIQLYQNSGWFNTDPAGIEHTGVMVAMHPISQILGAWQSGIRDFDMHVAYDGLKKMMLTPPQKYEGGGTVGVENLVPYMEYGYIPAGKGTVSNTMEYAYDDWCLGQMAHLLGKEDDFHFFDKRSDNWYNLFDAESGFIRPKDEHGKWIEPFDPYHTPGFTEGNAFNYSWFVPHNPEKLIRMVGKERFVDRLDKAMEQSAHANFNAAGDNFSAFPINHGNETSMEVAYLFNWAGTPHLTQKWIRAIQEQYYGTTPYDAYPGDEDLGQMSSWFVMSAIGLFQMEGGCSEKPFYELASPRYPKITIRLDGKYNRGETFVIEAPNASKENKYIQSVTLNGKPINGFKISQEEVLKGGKIIIEMGKDAKVLHP</sequence>
<feature type="domain" description="Rhamnogalacturonan lyase" evidence="6">
    <location>
        <begin position="24"/>
        <end position="192"/>
    </location>
</feature>
<comment type="subunit">
    <text evidence="2">Monomer.</text>
</comment>
<dbReference type="EMBL" id="AQHW01000013">
    <property type="protein sequence ID" value="KKB57319.1"/>
    <property type="molecule type" value="Genomic_DNA"/>
</dbReference>
<keyword evidence="3" id="KW-0106">Calcium</keyword>
<evidence type="ECO:0000313" key="8">
    <source>
        <dbReference type="EMBL" id="KKB57319.1"/>
    </source>
</evidence>
<feature type="domain" description="Glycosyl hydrolase family 92 N-terminal" evidence="7">
    <location>
        <begin position="309"/>
        <end position="567"/>
    </location>
</feature>
<comment type="cofactor">
    <cofactor evidence="1">
        <name>Ca(2+)</name>
        <dbReference type="ChEBI" id="CHEBI:29108"/>
    </cofactor>
</comment>
<dbReference type="GO" id="GO:0000224">
    <property type="term" value="F:peptide-N4-(N-acetyl-beta-glucosaminyl)asparagine amidase activity"/>
    <property type="evidence" value="ECO:0007669"/>
    <property type="project" value="TreeGrafter"/>
</dbReference>
<dbReference type="PATRIC" id="fig|1203610.3.peg.2091"/>
<dbReference type="AlphaFoldDB" id="A0A0F5JHW9"/>
<feature type="signal peptide" evidence="4">
    <location>
        <begin position="1"/>
        <end position="19"/>
    </location>
</feature>
<dbReference type="GO" id="GO:0005975">
    <property type="term" value="P:carbohydrate metabolic process"/>
    <property type="evidence" value="ECO:0007669"/>
    <property type="project" value="InterPro"/>
</dbReference>
<dbReference type="PANTHER" id="PTHR12143">
    <property type="entry name" value="PEPTIDE N-GLYCANASE PNGASE -RELATED"/>
    <property type="match status" value="1"/>
</dbReference>
<dbReference type="Pfam" id="PF14683">
    <property type="entry name" value="CBM-like"/>
    <property type="match status" value="1"/>
</dbReference>
<evidence type="ECO:0000313" key="9">
    <source>
        <dbReference type="Proteomes" id="UP000033035"/>
    </source>
</evidence>
<dbReference type="GO" id="GO:0030246">
    <property type="term" value="F:carbohydrate binding"/>
    <property type="evidence" value="ECO:0007669"/>
    <property type="project" value="InterPro"/>
</dbReference>
<reference evidence="8 9" key="1">
    <citation type="submission" date="2013-04" db="EMBL/GenBank/DDBJ databases">
        <title>The Genome Sequence of Parabacteroides gordonii DSM 23371.</title>
        <authorList>
            <consortium name="The Broad Institute Genomics Platform"/>
            <person name="Earl A."/>
            <person name="Ward D."/>
            <person name="Feldgarden M."/>
            <person name="Gevers D."/>
            <person name="Martens E."/>
            <person name="Sakamoto M."/>
            <person name="Benno Y."/>
            <person name="Suzuki N."/>
            <person name="Matsunaga N."/>
            <person name="Koshihara K."/>
            <person name="Seki M."/>
            <person name="Komiya H."/>
            <person name="Walker B."/>
            <person name="Young S."/>
            <person name="Zeng Q."/>
            <person name="Gargeya S."/>
            <person name="Fitzgerald M."/>
            <person name="Haas B."/>
            <person name="Abouelleil A."/>
            <person name="Allen A.W."/>
            <person name="Alvarado L."/>
            <person name="Arachchi H.M."/>
            <person name="Berlin A.M."/>
            <person name="Chapman S.B."/>
            <person name="Gainer-Dewar J."/>
            <person name="Goldberg J."/>
            <person name="Griggs A."/>
            <person name="Gujja S."/>
            <person name="Hansen M."/>
            <person name="Howarth C."/>
            <person name="Imamovic A."/>
            <person name="Ireland A."/>
            <person name="Larimer J."/>
            <person name="McCowan C."/>
            <person name="Murphy C."/>
            <person name="Pearson M."/>
            <person name="Poon T.W."/>
            <person name="Priest M."/>
            <person name="Roberts A."/>
            <person name="Saif S."/>
            <person name="Shea T."/>
            <person name="Sisk P."/>
            <person name="Sykes S."/>
            <person name="Wortman J."/>
            <person name="Nusbaum C."/>
            <person name="Birren B."/>
        </authorList>
    </citation>
    <scope>NUCLEOTIDE SEQUENCE [LARGE SCALE GENOMIC DNA]</scope>
    <source>
        <strain evidence="8 9">MS-1</strain>
    </source>
</reference>
<dbReference type="PANTHER" id="PTHR12143:SF39">
    <property type="entry name" value="SECRETED PROTEIN"/>
    <property type="match status" value="1"/>
</dbReference>
<dbReference type="Proteomes" id="UP000033035">
    <property type="component" value="Unassembled WGS sequence"/>
</dbReference>
<dbReference type="InterPro" id="IPR029411">
    <property type="entry name" value="RG-lyase_III"/>
</dbReference>
<dbReference type="NCBIfam" id="TIGR01180">
    <property type="entry name" value="aman2_put"/>
    <property type="match status" value="1"/>
</dbReference>
<dbReference type="HOGENOM" id="CLU_003690_2_1_10"/>
<name>A0A0F5JHW9_9BACT</name>
<evidence type="ECO:0000259" key="5">
    <source>
        <dbReference type="Pfam" id="PF07971"/>
    </source>
</evidence>
<dbReference type="Pfam" id="PF07971">
    <property type="entry name" value="Glyco_hydro_92"/>
    <property type="match status" value="1"/>
</dbReference>
<evidence type="ECO:0000256" key="4">
    <source>
        <dbReference type="SAM" id="SignalP"/>
    </source>
</evidence>
<evidence type="ECO:0008006" key="10">
    <source>
        <dbReference type="Google" id="ProtNLM"/>
    </source>
</evidence>
<proteinExistence type="predicted"/>